<feature type="compositionally biased region" description="Polar residues" evidence="1">
    <location>
        <begin position="112"/>
        <end position="140"/>
    </location>
</feature>
<feature type="region of interest" description="Disordered" evidence="1">
    <location>
        <begin position="237"/>
        <end position="277"/>
    </location>
</feature>
<evidence type="ECO:0000256" key="1">
    <source>
        <dbReference type="SAM" id="MobiDB-lite"/>
    </source>
</evidence>
<sequence>SLTSSFGMHHRPSYSSAFTIDSLMAPQPRLSAPLLYSGYMFLPPVTDPATAAHAFTSSSAASLPGMTSTMSLDPRASSAAAAAAAVIGHTGFMSRSSPSSISLLGPSNPSLATTPSGQTITPHTPSMLTMNHTGTGNLTNGPHPALTSGPISITSASSSPPSAIVRPQHTSTFTLTPNSVSDTSPTLHLSTSNMKSSSLSSSSTCSLSDTLTNFSAPTTLTTANSSPLGHLVNLHAHQRPTQPPSSHHCRHNSLQSHQTEREETSSSPLSDYRQHSPNKGKLHLLFYNISLKYTKINSR</sequence>
<feature type="compositionally biased region" description="Polar residues" evidence="1">
    <location>
        <begin position="168"/>
        <end position="188"/>
    </location>
</feature>
<dbReference type="AlphaFoldDB" id="A0A0L8G429"/>
<organism evidence="2">
    <name type="scientific">Octopus bimaculoides</name>
    <name type="common">California two-spotted octopus</name>
    <dbReference type="NCBI Taxonomy" id="37653"/>
    <lineage>
        <taxon>Eukaryota</taxon>
        <taxon>Metazoa</taxon>
        <taxon>Spiralia</taxon>
        <taxon>Lophotrochozoa</taxon>
        <taxon>Mollusca</taxon>
        <taxon>Cephalopoda</taxon>
        <taxon>Coleoidea</taxon>
        <taxon>Octopodiformes</taxon>
        <taxon>Octopoda</taxon>
        <taxon>Incirrata</taxon>
        <taxon>Octopodidae</taxon>
        <taxon>Octopus</taxon>
    </lineage>
</organism>
<feature type="compositionally biased region" description="Low complexity" evidence="1">
    <location>
        <begin position="97"/>
        <end position="111"/>
    </location>
</feature>
<proteinExistence type="predicted"/>
<reference evidence="2" key="1">
    <citation type="submission" date="2015-07" db="EMBL/GenBank/DDBJ databases">
        <title>MeaNS - Measles Nucleotide Surveillance Program.</title>
        <authorList>
            <person name="Tran T."/>
            <person name="Druce J."/>
        </authorList>
    </citation>
    <scope>NUCLEOTIDE SEQUENCE</scope>
    <source>
        <strain evidence="2">UCB-OBI-ISO-001</strain>
        <tissue evidence="2">Gonad</tissue>
    </source>
</reference>
<feature type="region of interest" description="Disordered" evidence="1">
    <location>
        <begin position="97"/>
        <end position="204"/>
    </location>
</feature>
<dbReference type="EMBL" id="KQ423985">
    <property type="protein sequence ID" value="KOF71786.1"/>
    <property type="molecule type" value="Genomic_DNA"/>
</dbReference>
<accession>A0A0L8G429</accession>
<evidence type="ECO:0000313" key="2">
    <source>
        <dbReference type="EMBL" id="KOF71786.1"/>
    </source>
</evidence>
<name>A0A0L8G429_OCTBM</name>
<dbReference type="OrthoDB" id="6159439at2759"/>
<feature type="compositionally biased region" description="Low complexity" evidence="1">
    <location>
        <begin position="189"/>
        <end position="204"/>
    </location>
</feature>
<feature type="non-terminal residue" evidence="2">
    <location>
        <position position="1"/>
    </location>
</feature>
<protein>
    <submittedName>
        <fullName evidence="2">Uncharacterized protein</fullName>
    </submittedName>
</protein>
<feature type="compositionally biased region" description="Low complexity" evidence="1">
    <location>
        <begin position="147"/>
        <end position="164"/>
    </location>
</feature>
<gene>
    <name evidence="2" type="ORF">OCBIM_22000513mg</name>
</gene>